<feature type="transmembrane region" description="Helical" evidence="1">
    <location>
        <begin position="66"/>
        <end position="85"/>
    </location>
</feature>
<feature type="transmembrane region" description="Helical" evidence="1">
    <location>
        <begin position="182"/>
        <end position="204"/>
    </location>
</feature>
<proteinExistence type="predicted"/>
<feature type="transmembrane region" description="Helical" evidence="1">
    <location>
        <begin position="21"/>
        <end position="46"/>
    </location>
</feature>
<keyword evidence="3" id="KW-1185">Reference proteome</keyword>
<feature type="transmembrane region" description="Helical" evidence="1">
    <location>
        <begin position="224"/>
        <end position="245"/>
    </location>
</feature>
<dbReference type="OrthoDB" id="9815972at2"/>
<gene>
    <name evidence="2" type="ORF">E4100_05020</name>
</gene>
<keyword evidence="1" id="KW-1133">Transmembrane helix</keyword>
<sequence length="261" mass="30366">MVYLYTAFASAYKELIYKKRYFFNTLFSMIMFYIIFFLIFNGYSLIANRSQLSPLNLGTSLSGIVVSYYAWTMILSIYTSTAYIVQQNQQFGTLENIMVHSKNLSFLLVSENLVNMLFYFVFSWINIFVFSKISNISLYINFFTVMYIIVIGLISVLGISLVMAGISLIYKQINNFMNIMQFLLLGILFLKDTIISRLFLPFYQANKLLQDSFIKNLTFKNFTIHDHLLLNLNAIIFLTIGLIVFKKCLNKAKIKGTLNFY</sequence>
<keyword evidence="1" id="KW-0472">Membrane</keyword>
<reference evidence="2 3" key="1">
    <citation type="submission" date="2019-03" db="EMBL/GenBank/DDBJ databases">
        <title>Draft genome sequence data and analysis of a Fermenting Bacterium, Soehngenia longevitae strain 1933PT, isolated from petroleum reservoir in Azerbaijan.</title>
        <authorList>
            <person name="Grouzdev D.S."/>
            <person name="Bidzhieva S.K."/>
            <person name="Sokolova D.S."/>
            <person name="Tourova T.P."/>
            <person name="Poltaraus A.B."/>
            <person name="Nazina T.N."/>
        </authorList>
    </citation>
    <scope>NUCLEOTIDE SEQUENCE [LARGE SCALE GENOMIC DNA]</scope>
    <source>
        <strain evidence="2 3">1933P</strain>
    </source>
</reference>
<evidence type="ECO:0000256" key="1">
    <source>
        <dbReference type="SAM" id="Phobius"/>
    </source>
</evidence>
<dbReference type="RefSeq" id="WP_135270946.1">
    <property type="nucleotide sequence ID" value="NZ_SRIB01000005.1"/>
</dbReference>
<feature type="transmembrane region" description="Helical" evidence="1">
    <location>
        <begin position="106"/>
        <end position="125"/>
    </location>
</feature>
<evidence type="ECO:0008006" key="4">
    <source>
        <dbReference type="Google" id="ProtNLM"/>
    </source>
</evidence>
<keyword evidence="1" id="KW-0812">Transmembrane</keyword>
<organism evidence="2 3">
    <name type="scientific">Soehngenia longivitae</name>
    <dbReference type="NCBI Taxonomy" id="2562294"/>
    <lineage>
        <taxon>Bacteria</taxon>
        <taxon>Bacillati</taxon>
        <taxon>Bacillota</taxon>
        <taxon>Tissierellia</taxon>
        <taxon>Tissierellales</taxon>
        <taxon>Tissierellaceae</taxon>
        <taxon>Soehngenia</taxon>
    </lineage>
</organism>
<dbReference type="EMBL" id="SRIB01000005">
    <property type="protein sequence ID" value="TFZ40428.1"/>
    <property type="molecule type" value="Genomic_DNA"/>
</dbReference>
<evidence type="ECO:0000313" key="2">
    <source>
        <dbReference type="EMBL" id="TFZ40428.1"/>
    </source>
</evidence>
<dbReference type="AlphaFoldDB" id="A0A4Z0D6E5"/>
<dbReference type="Proteomes" id="UP000298381">
    <property type="component" value="Unassembled WGS sequence"/>
</dbReference>
<evidence type="ECO:0000313" key="3">
    <source>
        <dbReference type="Proteomes" id="UP000298381"/>
    </source>
</evidence>
<comment type="caution">
    <text evidence="2">The sequence shown here is derived from an EMBL/GenBank/DDBJ whole genome shotgun (WGS) entry which is preliminary data.</text>
</comment>
<name>A0A4Z0D6E5_9FIRM</name>
<feature type="transmembrane region" description="Helical" evidence="1">
    <location>
        <begin position="145"/>
        <end position="170"/>
    </location>
</feature>
<accession>A0A4Z0D6E5</accession>
<protein>
    <recommendedName>
        <fullName evidence="4">ABC transporter permease</fullName>
    </recommendedName>
</protein>